<feature type="domain" description="Ig-like" evidence="9">
    <location>
        <begin position="480"/>
        <end position="574"/>
    </location>
</feature>
<dbReference type="Proteomes" id="UP000038045">
    <property type="component" value="Unplaced"/>
</dbReference>
<dbReference type="InterPro" id="IPR036116">
    <property type="entry name" value="FN3_sf"/>
</dbReference>
<feature type="domain" description="Ig-like" evidence="9">
    <location>
        <begin position="684"/>
        <end position="781"/>
    </location>
</feature>
<evidence type="ECO:0000256" key="4">
    <source>
        <dbReference type="ARBA" id="ARBA00023136"/>
    </source>
</evidence>
<dbReference type="InterPro" id="IPR016186">
    <property type="entry name" value="C-type_lectin-like/link_sf"/>
</dbReference>
<dbReference type="InterPro" id="IPR036179">
    <property type="entry name" value="Ig-like_dom_sf"/>
</dbReference>
<dbReference type="PROSITE" id="PS50835">
    <property type="entry name" value="IG_LIKE"/>
    <property type="match status" value="6"/>
</dbReference>
<evidence type="ECO:0000256" key="6">
    <source>
        <dbReference type="ARBA" id="ARBA00023180"/>
    </source>
</evidence>
<evidence type="ECO:0000313" key="11">
    <source>
        <dbReference type="Proteomes" id="UP000038045"/>
    </source>
</evidence>
<dbReference type="SMART" id="SM00409">
    <property type="entry name" value="IG"/>
    <property type="match status" value="4"/>
</dbReference>
<proteinExistence type="predicted"/>
<dbReference type="PANTHER" id="PTHR44170">
    <property type="entry name" value="PROTEIN SIDEKICK"/>
    <property type="match status" value="1"/>
</dbReference>
<name>A0A0N5A0L5_PARTI</name>
<dbReference type="InterPro" id="IPR007110">
    <property type="entry name" value="Ig-like_dom"/>
</dbReference>
<keyword evidence="4" id="KW-0472">Membrane</keyword>
<dbReference type="Pfam" id="PF13927">
    <property type="entry name" value="Ig_3"/>
    <property type="match status" value="1"/>
</dbReference>
<feature type="domain" description="Ig-like" evidence="9">
    <location>
        <begin position="179"/>
        <end position="272"/>
    </location>
</feature>
<evidence type="ECO:0000259" key="10">
    <source>
        <dbReference type="PROSITE" id="PS50853"/>
    </source>
</evidence>
<reference evidence="12" key="1">
    <citation type="submission" date="2017-02" db="UniProtKB">
        <authorList>
            <consortium name="WormBaseParasite"/>
        </authorList>
    </citation>
    <scope>IDENTIFICATION</scope>
</reference>
<feature type="chain" id="PRO_5005892468" evidence="8">
    <location>
        <begin position="21"/>
        <end position="1273"/>
    </location>
</feature>
<dbReference type="STRING" id="131310.A0A0N5A0L5"/>
<evidence type="ECO:0000313" key="12">
    <source>
        <dbReference type="WBParaSite" id="PTRK_0001496200.1"/>
    </source>
</evidence>
<keyword evidence="7" id="KW-0393">Immunoglobulin domain</keyword>
<keyword evidence="11" id="KW-1185">Reference proteome</keyword>
<protein>
    <submittedName>
        <fullName evidence="12">Contactin</fullName>
    </submittedName>
</protein>
<dbReference type="InterPro" id="IPR013783">
    <property type="entry name" value="Ig-like_fold"/>
</dbReference>
<dbReference type="SUPFAM" id="SSF48726">
    <property type="entry name" value="Immunoglobulin"/>
    <property type="match status" value="5"/>
</dbReference>
<dbReference type="InterPro" id="IPR013098">
    <property type="entry name" value="Ig_I-set"/>
</dbReference>
<dbReference type="Gene3D" id="2.60.40.10">
    <property type="entry name" value="Immunoglobulins"/>
    <property type="match status" value="7"/>
</dbReference>
<organism evidence="11 12">
    <name type="scientific">Parastrongyloides trichosuri</name>
    <name type="common">Possum-specific nematode worm</name>
    <dbReference type="NCBI Taxonomy" id="131310"/>
    <lineage>
        <taxon>Eukaryota</taxon>
        <taxon>Metazoa</taxon>
        <taxon>Ecdysozoa</taxon>
        <taxon>Nematoda</taxon>
        <taxon>Chromadorea</taxon>
        <taxon>Rhabditida</taxon>
        <taxon>Tylenchina</taxon>
        <taxon>Panagrolaimomorpha</taxon>
        <taxon>Strongyloidoidea</taxon>
        <taxon>Strongyloididae</taxon>
        <taxon>Parastrongyloides</taxon>
    </lineage>
</organism>
<sequence length="1273" mass="147536">MNLKCLHFLLLLIAFDKILSYKNFQCPNGWLNVGYKCIKLVYDKLDTNGAVKKCKSLSNSELVGFFMESENINFFRKQLFNVIENKINKGLNEPIWLLSDQTTLMKYNKHMSDMEYDLWNQTSSVLLSNKSIALEYNDKKCCNIISVDQYDVYPFICVLSKNEIKRKLFEESLIKESSPELIEMPKTHYFYSSIDDTTIKLNCKSSYMKTTNIVWYKDEVEKITFSGKNNTYVLSGGSLIIPIAKNQRDVEDYHCVASNEYGSVRSPKATIVPTYIDNFRSTRLPEFTYSDDNTGTRIECLAPKHYPKSYSYTWLHSDSTEKFVSQNERVFISMDGSLFFSYNIKSDSKTYACSIALDTIGSGQYGPFFKFILPQNTRVDGPEQGFSPVIEEYKPQIFPDNPSLGKTVYIECFAYGFPTPIYKWSRIDGTPLPKQAKLLNYGRILKIENITMEDSGKYICTAENTLGTDFAEVYLSLKRPPIFLDKLYDVSSPTNTTIELRCPLMVNKFQDYYEKDTSLEWFKNGIPINPLLMADEDRTRIIINYDHLTILNSKERDSGTYQCLATNDVSYDTTYCYVKVQDSLPKFHSKQFPKKIIAIKGVKLDVPCLYTASPIGRSSWKSLETNSYISYNKDTVWQTINDGNIATLHFEKLEESNTGLYECIAENVIGSSSAVIKIIVIEKPSIHISSLGWSDDTARLKCEVEMYCDETNDCPETQINWQLNDNHLFNKQVNMNEYKTKINIREISSKYSNGLLKINQISTLDIKGTINKKDISRFSCQSIFGTAITEVKPTSLIPENYFLMKIDNIIVSENDITFNWFIEENIKIELKKYKDMIVLAQWTNKNDNKWITFKEISQNKILNSDIFSFKITDLNEGEYYKFRILIKIGNNKEIQIESNRWIYLFNTSIMDENYVFGWKKLKDDIIELNWEIFPIDNEMFDNDYYNVSWSYYVSHIENGNDELTQLSFYDIVKGKTKRINMPSQQDIIQCRKIKVKIVPLLKDIDNNNNVIKKEIILSNNINDLKIDKIQIIALNSTSIKIDWSWDKKKECAEAYGTKIMCYYKNNSNPFERSITKLISNIYTTWIIDNLYPETQYNCTVIPIDENGKHGKVKIYKVIVTKEEAPKESPRLKGIDIKWKKDNASVILQWSPIKLLRSQNRRKIDYINNVGYIIYVYEGSTAEIPAQLKIPLSTFIHPNDLSVELKGLNLMFEYKISVAGYNEGGIGKESKQRIIRIGSYNSMQTISLFSSSSYNKYYIITTVIILMIRYIIIL</sequence>
<dbReference type="FunFam" id="2.60.40.10:FF:000005">
    <property type="entry name" value="Neuronal cell adhesion molecule"/>
    <property type="match status" value="1"/>
</dbReference>
<dbReference type="GO" id="GO:0098609">
    <property type="term" value="P:cell-cell adhesion"/>
    <property type="evidence" value="ECO:0007669"/>
    <property type="project" value="TreeGrafter"/>
</dbReference>
<dbReference type="Pfam" id="PF07679">
    <property type="entry name" value="I-set"/>
    <property type="match status" value="1"/>
</dbReference>
<keyword evidence="3" id="KW-0677">Repeat</keyword>
<dbReference type="PROSITE" id="PS50853">
    <property type="entry name" value="FN3"/>
    <property type="match status" value="1"/>
</dbReference>
<evidence type="ECO:0000259" key="9">
    <source>
        <dbReference type="PROSITE" id="PS50835"/>
    </source>
</evidence>
<dbReference type="InterPro" id="IPR003599">
    <property type="entry name" value="Ig_sub"/>
</dbReference>
<dbReference type="Gene3D" id="3.10.100.10">
    <property type="entry name" value="Mannose-Binding Protein A, subunit A"/>
    <property type="match status" value="1"/>
</dbReference>
<dbReference type="InterPro" id="IPR016187">
    <property type="entry name" value="CTDL_fold"/>
</dbReference>
<dbReference type="InterPro" id="IPR003961">
    <property type="entry name" value="FN3_dom"/>
</dbReference>
<keyword evidence="6" id="KW-0325">Glycoprotein</keyword>
<dbReference type="PANTHER" id="PTHR44170:SF6">
    <property type="entry name" value="CONTACTIN"/>
    <property type="match status" value="1"/>
</dbReference>
<dbReference type="AlphaFoldDB" id="A0A0N5A0L5"/>
<keyword evidence="5" id="KW-1015">Disulfide bond</keyword>
<dbReference type="GO" id="GO:0030424">
    <property type="term" value="C:axon"/>
    <property type="evidence" value="ECO:0007669"/>
    <property type="project" value="TreeGrafter"/>
</dbReference>
<dbReference type="SUPFAM" id="SSF49265">
    <property type="entry name" value="Fibronectin type III"/>
    <property type="match status" value="1"/>
</dbReference>
<feature type="domain" description="Ig-like" evidence="9">
    <location>
        <begin position="395"/>
        <end position="476"/>
    </location>
</feature>
<accession>A0A0N5A0L5</accession>
<keyword evidence="8" id="KW-0732">Signal</keyword>
<dbReference type="GO" id="GO:0005886">
    <property type="term" value="C:plasma membrane"/>
    <property type="evidence" value="ECO:0007669"/>
    <property type="project" value="UniProtKB-SubCell"/>
</dbReference>
<feature type="domain" description="Ig-like" evidence="9">
    <location>
        <begin position="585"/>
        <end position="681"/>
    </location>
</feature>
<dbReference type="GO" id="GO:0007411">
    <property type="term" value="P:axon guidance"/>
    <property type="evidence" value="ECO:0007669"/>
    <property type="project" value="TreeGrafter"/>
</dbReference>
<evidence type="ECO:0000256" key="8">
    <source>
        <dbReference type="SAM" id="SignalP"/>
    </source>
</evidence>
<feature type="domain" description="Fibronectin type-III" evidence="10">
    <location>
        <begin position="1125"/>
        <end position="1239"/>
    </location>
</feature>
<dbReference type="InterPro" id="IPR003598">
    <property type="entry name" value="Ig_sub2"/>
</dbReference>
<evidence type="ECO:0000256" key="1">
    <source>
        <dbReference type="ARBA" id="ARBA00004236"/>
    </source>
</evidence>
<dbReference type="CDD" id="cd00063">
    <property type="entry name" value="FN3"/>
    <property type="match status" value="1"/>
</dbReference>
<dbReference type="SMART" id="SM00408">
    <property type="entry name" value="IGc2"/>
    <property type="match status" value="4"/>
</dbReference>
<comment type="subcellular location">
    <subcellularLocation>
        <location evidence="1">Cell membrane</location>
    </subcellularLocation>
</comment>
<dbReference type="WBParaSite" id="PTRK_0001496200.1">
    <property type="protein sequence ID" value="PTRK_0001496200.1"/>
    <property type="gene ID" value="PTRK_0001496200"/>
</dbReference>
<evidence type="ECO:0000256" key="2">
    <source>
        <dbReference type="ARBA" id="ARBA00022475"/>
    </source>
</evidence>
<dbReference type="SUPFAM" id="SSF56436">
    <property type="entry name" value="C-type lectin-like"/>
    <property type="match status" value="1"/>
</dbReference>
<keyword evidence="2" id="KW-1003">Cell membrane</keyword>
<feature type="signal peptide" evidence="8">
    <location>
        <begin position="1"/>
        <end position="20"/>
    </location>
</feature>
<evidence type="ECO:0000256" key="3">
    <source>
        <dbReference type="ARBA" id="ARBA00022737"/>
    </source>
</evidence>
<evidence type="ECO:0000256" key="7">
    <source>
        <dbReference type="ARBA" id="ARBA00023319"/>
    </source>
</evidence>
<evidence type="ECO:0000256" key="5">
    <source>
        <dbReference type="ARBA" id="ARBA00023157"/>
    </source>
</evidence>
<feature type="domain" description="Ig-like" evidence="9">
    <location>
        <begin position="285"/>
        <end position="355"/>
    </location>
</feature>